<evidence type="ECO:0000313" key="2">
    <source>
        <dbReference type="EMBL" id="VUZ40582.1"/>
    </source>
</evidence>
<evidence type="ECO:0000313" key="3">
    <source>
        <dbReference type="Proteomes" id="UP000321570"/>
    </source>
</evidence>
<name>A0A564XZY9_HYMDI</name>
<keyword evidence="3" id="KW-1185">Reference proteome</keyword>
<keyword evidence="1" id="KW-0732">Signal</keyword>
<feature type="chain" id="PRO_5021747156" evidence="1">
    <location>
        <begin position="20"/>
        <end position="73"/>
    </location>
</feature>
<accession>A0A564XZY9</accession>
<dbReference type="EMBL" id="CABIJS010000033">
    <property type="protein sequence ID" value="VUZ40582.1"/>
    <property type="molecule type" value="Genomic_DNA"/>
</dbReference>
<reference evidence="2 3" key="1">
    <citation type="submission" date="2019-07" db="EMBL/GenBank/DDBJ databases">
        <authorList>
            <person name="Jastrzebski P J."/>
            <person name="Paukszto L."/>
            <person name="Jastrzebski P J."/>
        </authorList>
    </citation>
    <scope>NUCLEOTIDE SEQUENCE [LARGE SCALE GENOMIC DNA]</scope>
    <source>
        <strain evidence="2 3">WMS-il1</strain>
    </source>
</reference>
<protein>
    <submittedName>
        <fullName evidence="2">Uncharacterized protein</fullName>
    </submittedName>
</protein>
<sequence length="73" mass="8227">MSIVSAVLLVLFICASAHGKEECSNESCFQFPCCEGYYCDRFENCRYCRTKNAACILSKQCCSKSCNAYYTCD</sequence>
<proteinExistence type="predicted"/>
<gene>
    <name evidence="2" type="ORF">WMSIL1_LOCUS1368</name>
</gene>
<dbReference type="AlphaFoldDB" id="A0A564XZY9"/>
<evidence type="ECO:0000256" key="1">
    <source>
        <dbReference type="SAM" id="SignalP"/>
    </source>
</evidence>
<feature type="signal peptide" evidence="1">
    <location>
        <begin position="1"/>
        <end position="19"/>
    </location>
</feature>
<dbReference type="Proteomes" id="UP000321570">
    <property type="component" value="Unassembled WGS sequence"/>
</dbReference>
<organism evidence="2 3">
    <name type="scientific">Hymenolepis diminuta</name>
    <name type="common">Rat tapeworm</name>
    <dbReference type="NCBI Taxonomy" id="6216"/>
    <lineage>
        <taxon>Eukaryota</taxon>
        <taxon>Metazoa</taxon>
        <taxon>Spiralia</taxon>
        <taxon>Lophotrochozoa</taxon>
        <taxon>Platyhelminthes</taxon>
        <taxon>Cestoda</taxon>
        <taxon>Eucestoda</taxon>
        <taxon>Cyclophyllidea</taxon>
        <taxon>Hymenolepididae</taxon>
        <taxon>Hymenolepis</taxon>
    </lineage>
</organism>